<evidence type="ECO:0000256" key="1">
    <source>
        <dbReference type="ARBA" id="ARBA00022491"/>
    </source>
</evidence>
<sequence>MEEMRYTISDAAKMVNVESHVLRYWEDELDLVIPRNEMGHRYYTEKEIQVFKRIRALKDKGFQLKAIKSVLETIGEETGDDTNIITLEQVRPKYADEPSEENTAEKEIMKAPVTAEKTEDVPAVSASEKMSHFKYIMDSIVAHALQENNLTLEEEITEQVAERVLREMDEMMKARENRDEARFKRLDETIRNHQKGYREAAATKLPPYTPTKMNKRKRFRWFRH</sequence>
<evidence type="ECO:0000256" key="4">
    <source>
        <dbReference type="ARBA" id="ARBA00023163"/>
    </source>
</evidence>
<dbReference type="Proteomes" id="UP000824164">
    <property type="component" value="Unassembled WGS sequence"/>
</dbReference>
<organism evidence="6 7">
    <name type="scientific">Candidatus Onthocola gallistercoris</name>
    <dbReference type="NCBI Taxonomy" id="2840876"/>
    <lineage>
        <taxon>Bacteria</taxon>
        <taxon>Bacillati</taxon>
        <taxon>Bacillota</taxon>
        <taxon>Bacilli</taxon>
        <taxon>Candidatus Onthocola</taxon>
    </lineage>
</organism>
<evidence type="ECO:0000256" key="2">
    <source>
        <dbReference type="ARBA" id="ARBA00023015"/>
    </source>
</evidence>
<dbReference type="InterPro" id="IPR009061">
    <property type="entry name" value="DNA-bd_dom_put_sf"/>
</dbReference>
<dbReference type="PROSITE" id="PS50937">
    <property type="entry name" value="HTH_MERR_2"/>
    <property type="match status" value="1"/>
</dbReference>
<protein>
    <submittedName>
        <fullName evidence="6">MerR family transcriptional regulator</fullName>
    </submittedName>
</protein>
<dbReference type="GO" id="GO:0003700">
    <property type="term" value="F:DNA-binding transcription factor activity"/>
    <property type="evidence" value="ECO:0007669"/>
    <property type="project" value="InterPro"/>
</dbReference>
<dbReference type="GO" id="GO:0003677">
    <property type="term" value="F:DNA binding"/>
    <property type="evidence" value="ECO:0007669"/>
    <property type="project" value="UniProtKB-KW"/>
</dbReference>
<dbReference type="PANTHER" id="PTHR30204">
    <property type="entry name" value="REDOX-CYCLING DRUG-SENSING TRANSCRIPTIONAL ACTIVATOR SOXR"/>
    <property type="match status" value="1"/>
</dbReference>
<keyword evidence="1" id="KW-0678">Repressor</keyword>
<dbReference type="SMART" id="SM00422">
    <property type="entry name" value="HTH_MERR"/>
    <property type="match status" value="1"/>
</dbReference>
<feature type="domain" description="HTH merR-type" evidence="5">
    <location>
        <begin position="5"/>
        <end position="73"/>
    </location>
</feature>
<evidence type="ECO:0000313" key="6">
    <source>
        <dbReference type="EMBL" id="HIU03602.1"/>
    </source>
</evidence>
<dbReference type="InterPro" id="IPR000551">
    <property type="entry name" value="MerR-type_HTH_dom"/>
</dbReference>
<keyword evidence="2" id="KW-0805">Transcription regulation</keyword>
<dbReference type="EMBL" id="DVLT01000063">
    <property type="protein sequence ID" value="HIU03602.1"/>
    <property type="molecule type" value="Genomic_DNA"/>
</dbReference>
<keyword evidence="4" id="KW-0804">Transcription</keyword>
<dbReference type="InterPro" id="IPR047057">
    <property type="entry name" value="MerR_fam"/>
</dbReference>
<reference evidence="6" key="1">
    <citation type="submission" date="2020-10" db="EMBL/GenBank/DDBJ databases">
        <authorList>
            <person name="Gilroy R."/>
        </authorList>
    </citation>
    <scope>NUCLEOTIDE SEQUENCE</scope>
    <source>
        <strain evidence="6">CHK187-14744</strain>
    </source>
</reference>
<name>A0A9D1KXL7_9FIRM</name>
<evidence type="ECO:0000313" key="7">
    <source>
        <dbReference type="Proteomes" id="UP000824164"/>
    </source>
</evidence>
<accession>A0A9D1KXL7</accession>
<dbReference type="Pfam" id="PF13411">
    <property type="entry name" value="MerR_1"/>
    <property type="match status" value="1"/>
</dbReference>
<keyword evidence="3" id="KW-0238">DNA-binding</keyword>
<dbReference type="AlphaFoldDB" id="A0A9D1KXL7"/>
<evidence type="ECO:0000256" key="3">
    <source>
        <dbReference type="ARBA" id="ARBA00023125"/>
    </source>
</evidence>
<reference evidence="6" key="2">
    <citation type="journal article" date="2021" name="PeerJ">
        <title>Extensive microbial diversity within the chicken gut microbiome revealed by metagenomics and culture.</title>
        <authorList>
            <person name="Gilroy R."/>
            <person name="Ravi A."/>
            <person name="Getino M."/>
            <person name="Pursley I."/>
            <person name="Horton D.L."/>
            <person name="Alikhan N.F."/>
            <person name="Baker D."/>
            <person name="Gharbi K."/>
            <person name="Hall N."/>
            <person name="Watson M."/>
            <person name="Adriaenssens E.M."/>
            <person name="Foster-Nyarko E."/>
            <person name="Jarju S."/>
            <person name="Secka A."/>
            <person name="Antonio M."/>
            <person name="Oren A."/>
            <person name="Chaudhuri R.R."/>
            <person name="La Ragione R."/>
            <person name="Hildebrand F."/>
            <person name="Pallen M.J."/>
        </authorList>
    </citation>
    <scope>NUCLEOTIDE SEQUENCE</scope>
    <source>
        <strain evidence="6">CHK187-14744</strain>
    </source>
</reference>
<proteinExistence type="predicted"/>
<comment type="caution">
    <text evidence="6">The sequence shown here is derived from an EMBL/GenBank/DDBJ whole genome shotgun (WGS) entry which is preliminary data.</text>
</comment>
<dbReference type="CDD" id="cd04764">
    <property type="entry name" value="HTH_MlrA-like_sg1"/>
    <property type="match status" value="1"/>
</dbReference>
<evidence type="ECO:0000259" key="5">
    <source>
        <dbReference type="PROSITE" id="PS50937"/>
    </source>
</evidence>
<gene>
    <name evidence="6" type="ORF">IAB63_10160</name>
</gene>
<dbReference type="PANTHER" id="PTHR30204:SF69">
    <property type="entry name" value="MERR-FAMILY TRANSCRIPTIONAL REGULATOR"/>
    <property type="match status" value="1"/>
</dbReference>
<dbReference type="Gene3D" id="1.10.1660.10">
    <property type="match status" value="1"/>
</dbReference>
<dbReference type="SUPFAM" id="SSF46955">
    <property type="entry name" value="Putative DNA-binding domain"/>
    <property type="match status" value="1"/>
</dbReference>